<dbReference type="SUPFAM" id="SSF47413">
    <property type="entry name" value="lambda repressor-like DNA-binding domains"/>
    <property type="match status" value="1"/>
</dbReference>
<dbReference type="Pfam" id="PF13560">
    <property type="entry name" value="HTH_31"/>
    <property type="match status" value="1"/>
</dbReference>
<dbReference type="Proteomes" id="UP000641386">
    <property type="component" value="Unassembled WGS sequence"/>
</dbReference>
<reference evidence="3" key="1">
    <citation type="journal article" date="2014" name="Int. J. Syst. Evol. Microbiol.">
        <title>Complete genome sequence of Corynebacterium casei LMG S-19264T (=DSM 44701T), isolated from a smear-ripened cheese.</title>
        <authorList>
            <consortium name="US DOE Joint Genome Institute (JGI-PGF)"/>
            <person name="Walter F."/>
            <person name="Albersmeier A."/>
            <person name="Kalinowski J."/>
            <person name="Ruckert C."/>
        </authorList>
    </citation>
    <scope>NUCLEOTIDE SEQUENCE</scope>
    <source>
        <strain evidence="3">JCM 3302</strain>
    </source>
</reference>
<reference evidence="3" key="2">
    <citation type="submission" date="2020-09" db="EMBL/GenBank/DDBJ databases">
        <authorList>
            <person name="Sun Q."/>
            <person name="Ohkuma M."/>
        </authorList>
    </citation>
    <scope>NUCLEOTIDE SEQUENCE</scope>
    <source>
        <strain evidence="3">JCM 3302</strain>
    </source>
</reference>
<organism evidence="3 4">
    <name type="scientific">Streptomyces spiralis</name>
    <dbReference type="NCBI Taxonomy" id="66376"/>
    <lineage>
        <taxon>Bacteria</taxon>
        <taxon>Bacillati</taxon>
        <taxon>Actinomycetota</taxon>
        <taxon>Actinomycetes</taxon>
        <taxon>Kitasatosporales</taxon>
        <taxon>Streptomycetaceae</taxon>
        <taxon>Streptomyces</taxon>
    </lineage>
</organism>
<dbReference type="PANTHER" id="PTHR35010:SF2">
    <property type="entry name" value="BLL4672 PROTEIN"/>
    <property type="match status" value="1"/>
</dbReference>
<evidence type="ECO:0000313" key="3">
    <source>
        <dbReference type="EMBL" id="GHF09456.1"/>
    </source>
</evidence>
<dbReference type="GO" id="GO:0003677">
    <property type="term" value="F:DNA binding"/>
    <property type="evidence" value="ECO:0007669"/>
    <property type="project" value="InterPro"/>
</dbReference>
<keyword evidence="4" id="KW-1185">Reference proteome</keyword>
<dbReference type="AlphaFoldDB" id="A0A919E363"/>
<dbReference type="InterPro" id="IPR041413">
    <property type="entry name" value="MLTR_LBD"/>
</dbReference>
<dbReference type="InterPro" id="IPR001387">
    <property type="entry name" value="Cro/C1-type_HTH"/>
</dbReference>
<dbReference type="EMBL" id="BNBC01000056">
    <property type="protein sequence ID" value="GHF09456.1"/>
    <property type="molecule type" value="Genomic_DNA"/>
</dbReference>
<name>A0A919E363_9ACTN</name>
<dbReference type="Pfam" id="PF17765">
    <property type="entry name" value="MLTR_LBD"/>
    <property type="match status" value="1"/>
</dbReference>
<comment type="caution">
    <text evidence="3">The sequence shown here is derived from an EMBL/GenBank/DDBJ whole genome shotgun (WGS) entry which is preliminary data.</text>
</comment>
<gene>
    <name evidence="3" type="ORF">GCM10014715_76550</name>
</gene>
<dbReference type="PANTHER" id="PTHR35010">
    <property type="entry name" value="BLL4672 PROTEIN-RELATED"/>
    <property type="match status" value="1"/>
</dbReference>
<feature type="domain" description="HTH cro/C1-type" evidence="2">
    <location>
        <begin position="34"/>
        <end position="84"/>
    </location>
</feature>
<evidence type="ECO:0000259" key="2">
    <source>
        <dbReference type="PROSITE" id="PS50943"/>
    </source>
</evidence>
<dbReference type="CDD" id="cd00093">
    <property type="entry name" value="HTH_XRE"/>
    <property type="match status" value="1"/>
</dbReference>
<evidence type="ECO:0000256" key="1">
    <source>
        <dbReference type="SAM" id="MobiDB-lite"/>
    </source>
</evidence>
<proteinExistence type="predicted"/>
<dbReference type="Gene3D" id="3.30.450.180">
    <property type="match status" value="1"/>
</dbReference>
<dbReference type="Gene3D" id="1.10.260.40">
    <property type="entry name" value="lambda repressor-like DNA-binding domains"/>
    <property type="match status" value="1"/>
</dbReference>
<protein>
    <submittedName>
        <fullName evidence="3">Transcriptional regulator</fullName>
    </submittedName>
</protein>
<dbReference type="InterPro" id="IPR010982">
    <property type="entry name" value="Lambda_DNA-bd_dom_sf"/>
</dbReference>
<sequence length="283" mass="30831">MASVTPLGEFLRSRRRAARPPAPVSTGTRRRVPGLRREEVASRAGVSVDYYVRLEQGRETNPSTKVIAGLSAALGLGEDETAHLRVLARPEAAPGSRRHPASASGLKTLVEHQLTDPAILLDASGTVRAGNMGARLLYGEDVVGRNIVAEVFLSDEGRSFYPDWGSAARCSVGVLRASAAIYPENREVREVVAELKSRSLEFRDIWQRYPIMRKGSGRKLMHHQELGHLDLAYEALESPVVPGLQAVVYRPWEGGERGDTPCEGSALTSNHHYFGGSRSLPTS</sequence>
<dbReference type="PROSITE" id="PS50943">
    <property type="entry name" value="HTH_CROC1"/>
    <property type="match status" value="1"/>
</dbReference>
<accession>A0A919E363</accession>
<feature type="region of interest" description="Disordered" evidence="1">
    <location>
        <begin position="1"/>
        <end position="31"/>
    </location>
</feature>
<evidence type="ECO:0000313" key="4">
    <source>
        <dbReference type="Proteomes" id="UP000641386"/>
    </source>
</evidence>
<dbReference type="SMART" id="SM00530">
    <property type="entry name" value="HTH_XRE"/>
    <property type="match status" value="1"/>
</dbReference>